<name>A0ABT9NMT1_9ACTN</name>
<keyword evidence="3 4" id="KW-0592">Phosphate transport</keyword>
<evidence type="ECO:0000256" key="1">
    <source>
        <dbReference type="ARBA" id="ARBA00008725"/>
    </source>
</evidence>
<dbReference type="Pfam" id="PF12849">
    <property type="entry name" value="PBP_like_2"/>
    <property type="match status" value="1"/>
</dbReference>
<evidence type="ECO:0000313" key="8">
    <source>
        <dbReference type="EMBL" id="MDP9821737.1"/>
    </source>
</evidence>
<dbReference type="InterPro" id="IPR050962">
    <property type="entry name" value="Phosphate-bind_PstS"/>
</dbReference>
<gene>
    <name evidence="8" type="ORF">J2S59_001546</name>
</gene>
<comment type="caution">
    <text evidence="8">The sequence shown here is derived from an EMBL/GenBank/DDBJ whole genome shotgun (WGS) entry which is preliminary data.</text>
</comment>
<dbReference type="SUPFAM" id="SSF53850">
    <property type="entry name" value="Periplasmic binding protein-like II"/>
    <property type="match status" value="1"/>
</dbReference>
<dbReference type="PROSITE" id="PS51257">
    <property type="entry name" value="PROKAR_LIPOPROTEIN"/>
    <property type="match status" value="1"/>
</dbReference>
<reference evidence="8 9" key="1">
    <citation type="submission" date="2023-07" db="EMBL/GenBank/DDBJ databases">
        <title>Sequencing the genomes of 1000 actinobacteria strains.</title>
        <authorList>
            <person name="Klenk H.-P."/>
        </authorList>
    </citation>
    <scope>NUCLEOTIDE SEQUENCE [LARGE SCALE GENOMIC DNA]</scope>
    <source>
        <strain evidence="8 9">GD13</strain>
    </source>
</reference>
<evidence type="ECO:0000256" key="6">
    <source>
        <dbReference type="SAM" id="SignalP"/>
    </source>
</evidence>
<evidence type="ECO:0000256" key="2">
    <source>
        <dbReference type="ARBA" id="ARBA00022448"/>
    </source>
</evidence>
<dbReference type="Proteomes" id="UP001240447">
    <property type="component" value="Unassembled WGS sequence"/>
</dbReference>
<evidence type="ECO:0000256" key="3">
    <source>
        <dbReference type="ARBA" id="ARBA00022592"/>
    </source>
</evidence>
<dbReference type="InterPro" id="IPR005673">
    <property type="entry name" value="ABC_phos-bd_PstS"/>
</dbReference>
<feature type="region of interest" description="Disordered" evidence="5">
    <location>
        <begin position="31"/>
        <end position="55"/>
    </location>
</feature>
<dbReference type="InterPro" id="IPR024370">
    <property type="entry name" value="PBP_domain"/>
</dbReference>
<comment type="similarity">
    <text evidence="1 4">Belongs to the PstS family.</text>
</comment>
<dbReference type="CDD" id="cd13565">
    <property type="entry name" value="PBP2_PstS"/>
    <property type="match status" value="1"/>
</dbReference>
<dbReference type="PANTHER" id="PTHR42996:SF1">
    <property type="entry name" value="PHOSPHATE-BINDING PROTEIN PSTS"/>
    <property type="match status" value="1"/>
</dbReference>
<dbReference type="RefSeq" id="WP_068120454.1">
    <property type="nucleotide sequence ID" value="NZ_CCXJ01000278.1"/>
</dbReference>
<keyword evidence="6" id="KW-0732">Signal</keyword>
<feature type="domain" description="PBP" evidence="7">
    <location>
        <begin position="45"/>
        <end position="338"/>
    </location>
</feature>
<dbReference type="PIRSF" id="PIRSF002756">
    <property type="entry name" value="PstS"/>
    <property type="match status" value="1"/>
</dbReference>
<feature type="compositionally biased region" description="Low complexity" evidence="5">
    <location>
        <begin position="31"/>
        <end position="51"/>
    </location>
</feature>
<accession>A0ABT9NMT1</accession>
<evidence type="ECO:0000313" key="9">
    <source>
        <dbReference type="Proteomes" id="UP001240447"/>
    </source>
</evidence>
<sequence>MKTTLRRAAKPGLAVLALSVALTACSAANEEGDTNNAGSGDDNGSSLSGTLNGAGASSQEAAMGAWRAGFQTANGGVTVNYDPVGSGGGREQFIAGGVQFAGTDSLLDEDELTAAAEQCGADPIIIPSYVSPIAIIYNVDGVDDLKLDGPTLAGIFAGEITKWNDPAIVATNPDADLPDGDITAVHRADDSGTTDNFTAYLEAVAPDVWTYGEVGEWPITHGEAAPQTSGVVSAVSNGSNTIGYADASQAGDLGQVQVQVGEDFVGPSAEAAAKVLEVSPEAEGQGENAMAYDLARDTEESGAYPIVLTSYLLACASYDDANQAELVKGFLTYLVSDDGQQAAADAAGSAPLSDTLQDEAEALIEQIGS</sequence>
<evidence type="ECO:0000256" key="4">
    <source>
        <dbReference type="PIRNR" id="PIRNR002756"/>
    </source>
</evidence>
<feature type="chain" id="PRO_5047493173" description="Phosphate-binding protein" evidence="6">
    <location>
        <begin position="27"/>
        <end position="369"/>
    </location>
</feature>
<keyword evidence="9" id="KW-1185">Reference proteome</keyword>
<keyword evidence="2 4" id="KW-0813">Transport</keyword>
<dbReference type="EMBL" id="JAUSQM010000001">
    <property type="protein sequence ID" value="MDP9821737.1"/>
    <property type="molecule type" value="Genomic_DNA"/>
</dbReference>
<feature type="signal peptide" evidence="6">
    <location>
        <begin position="1"/>
        <end position="26"/>
    </location>
</feature>
<organism evidence="8 9">
    <name type="scientific">Nocardioides massiliensis</name>
    <dbReference type="NCBI Taxonomy" id="1325935"/>
    <lineage>
        <taxon>Bacteria</taxon>
        <taxon>Bacillati</taxon>
        <taxon>Actinomycetota</taxon>
        <taxon>Actinomycetes</taxon>
        <taxon>Propionibacteriales</taxon>
        <taxon>Nocardioidaceae</taxon>
        <taxon>Nocardioides</taxon>
    </lineage>
</organism>
<protein>
    <recommendedName>
        <fullName evidence="4">Phosphate-binding protein</fullName>
    </recommendedName>
</protein>
<evidence type="ECO:0000259" key="7">
    <source>
        <dbReference type="Pfam" id="PF12849"/>
    </source>
</evidence>
<evidence type="ECO:0000256" key="5">
    <source>
        <dbReference type="SAM" id="MobiDB-lite"/>
    </source>
</evidence>
<dbReference type="Gene3D" id="3.40.190.10">
    <property type="entry name" value="Periplasmic binding protein-like II"/>
    <property type="match status" value="2"/>
</dbReference>
<proteinExistence type="inferred from homology"/>
<dbReference type="NCBIfam" id="TIGR00975">
    <property type="entry name" value="3a0107s03"/>
    <property type="match status" value="1"/>
</dbReference>
<dbReference type="PANTHER" id="PTHR42996">
    <property type="entry name" value="PHOSPHATE-BINDING PROTEIN PSTS"/>
    <property type="match status" value="1"/>
</dbReference>